<dbReference type="GO" id="GO:0003735">
    <property type="term" value="F:structural constituent of ribosome"/>
    <property type="evidence" value="ECO:0007669"/>
    <property type="project" value="InterPro"/>
</dbReference>
<evidence type="ECO:0000313" key="6">
    <source>
        <dbReference type="Proteomes" id="UP000697330"/>
    </source>
</evidence>
<keyword evidence="4" id="KW-0699">rRNA-binding</keyword>
<sequence length="96" mass="11108">MKAYELLYFVDPTCNEETRAGVMKRIEVALGETGKVDSVEDWGKRKLAFEVDDLTEGDYTLINFHADPEHIAELDRVLRINDAVKRHMVVRRVDKD</sequence>
<dbReference type="PANTHER" id="PTHR21011">
    <property type="entry name" value="MITOCHONDRIAL 28S RIBOSOMAL PROTEIN S6"/>
    <property type="match status" value="1"/>
</dbReference>
<dbReference type="GO" id="GO:0070181">
    <property type="term" value="F:small ribosomal subunit rRNA binding"/>
    <property type="evidence" value="ECO:0007669"/>
    <property type="project" value="TreeGrafter"/>
</dbReference>
<dbReference type="GO" id="GO:1990904">
    <property type="term" value="C:ribonucleoprotein complex"/>
    <property type="evidence" value="ECO:0007669"/>
    <property type="project" value="UniProtKB-KW"/>
</dbReference>
<dbReference type="InterPro" id="IPR014717">
    <property type="entry name" value="Transl_elong_EF1B/ribsomal_bS6"/>
</dbReference>
<evidence type="ECO:0000256" key="2">
    <source>
        <dbReference type="ARBA" id="ARBA00035104"/>
    </source>
</evidence>
<name>A0A921GGA2_9ACTN</name>
<dbReference type="Gene3D" id="3.30.70.60">
    <property type="match status" value="1"/>
</dbReference>
<protein>
    <recommendedName>
        <fullName evidence="3 4">Small ribosomal subunit protein bS6</fullName>
    </recommendedName>
</protein>
<keyword evidence="4 5" id="KW-0689">Ribosomal protein</keyword>
<dbReference type="OrthoDB" id="9812702at2"/>
<proteinExistence type="inferred from homology"/>
<dbReference type="CDD" id="cd00473">
    <property type="entry name" value="bS6"/>
    <property type="match status" value="1"/>
</dbReference>
<dbReference type="HAMAP" id="MF_00360">
    <property type="entry name" value="Ribosomal_bS6"/>
    <property type="match status" value="1"/>
</dbReference>
<accession>A0A921GGA2</accession>
<reference evidence="5" key="1">
    <citation type="journal article" date="2021" name="PeerJ">
        <title>Extensive microbial diversity within the chicken gut microbiome revealed by metagenomics and culture.</title>
        <authorList>
            <person name="Gilroy R."/>
            <person name="Ravi A."/>
            <person name="Getino M."/>
            <person name="Pursley I."/>
            <person name="Horton D.L."/>
            <person name="Alikhan N.F."/>
            <person name="Baker D."/>
            <person name="Gharbi K."/>
            <person name="Hall N."/>
            <person name="Watson M."/>
            <person name="Adriaenssens E.M."/>
            <person name="Foster-Nyarko E."/>
            <person name="Jarju S."/>
            <person name="Secka A."/>
            <person name="Antonio M."/>
            <person name="Oren A."/>
            <person name="Chaudhuri R.R."/>
            <person name="La Ragione R."/>
            <person name="Hildebrand F."/>
            <person name="Pallen M.J."/>
        </authorList>
    </citation>
    <scope>NUCLEOTIDE SEQUENCE</scope>
    <source>
        <strain evidence="5">CHK124-7917</strain>
    </source>
</reference>
<dbReference type="RefSeq" id="WP_075279077.1">
    <property type="nucleotide sequence ID" value="NZ_CALUGK010000071.1"/>
</dbReference>
<evidence type="ECO:0000256" key="3">
    <source>
        <dbReference type="ARBA" id="ARBA00035294"/>
    </source>
</evidence>
<dbReference type="SUPFAM" id="SSF54995">
    <property type="entry name" value="Ribosomal protein S6"/>
    <property type="match status" value="1"/>
</dbReference>
<gene>
    <name evidence="4 5" type="primary">rpsF</name>
    <name evidence="5" type="ORF">K8U72_06685</name>
</gene>
<comment type="function">
    <text evidence="2 4">Binds together with bS18 to 16S ribosomal RNA.</text>
</comment>
<dbReference type="GO" id="GO:0006412">
    <property type="term" value="P:translation"/>
    <property type="evidence" value="ECO:0007669"/>
    <property type="project" value="UniProtKB-UniRule"/>
</dbReference>
<organism evidence="5 6">
    <name type="scientific">Thermophilibacter provencensis</name>
    <dbReference type="NCBI Taxonomy" id="1852386"/>
    <lineage>
        <taxon>Bacteria</taxon>
        <taxon>Bacillati</taxon>
        <taxon>Actinomycetota</taxon>
        <taxon>Coriobacteriia</taxon>
        <taxon>Coriobacteriales</taxon>
        <taxon>Atopobiaceae</taxon>
        <taxon>Thermophilibacter</taxon>
    </lineage>
</organism>
<dbReference type="NCBIfam" id="TIGR00166">
    <property type="entry name" value="S6"/>
    <property type="match status" value="1"/>
</dbReference>
<dbReference type="PANTHER" id="PTHR21011:SF1">
    <property type="entry name" value="SMALL RIBOSOMAL SUBUNIT PROTEIN BS6M"/>
    <property type="match status" value="1"/>
</dbReference>
<dbReference type="InterPro" id="IPR035980">
    <property type="entry name" value="Ribosomal_bS6_sf"/>
</dbReference>
<dbReference type="InterPro" id="IPR000529">
    <property type="entry name" value="Ribosomal_bS6"/>
</dbReference>
<dbReference type="GO" id="GO:0005840">
    <property type="term" value="C:ribosome"/>
    <property type="evidence" value="ECO:0007669"/>
    <property type="project" value="UniProtKB-KW"/>
</dbReference>
<evidence type="ECO:0000313" key="5">
    <source>
        <dbReference type="EMBL" id="HJF45451.1"/>
    </source>
</evidence>
<dbReference type="GO" id="GO:0005737">
    <property type="term" value="C:cytoplasm"/>
    <property type="evidence" value="ECO:0007669"/>
    <property type="project" value="UniProtKB-ARBA"/>
</dbReference>
<dbReference type="Proteomes" id="UP000697330">
    <property type="component" value="Unassembled WGS sequence"/>
</dbReference>
<reference evidence="5" key="2">
    <citation type="submission" date="2021-09" db="EMBL/GenBank/DDBJ databases">
        <authorList>
            <person name="Gilroy R."/>
        </authorList>
    </citation>
    <scope>NUCLEOTIDE SEQUENCE</scope>
    <source>
        <strain evidence="5">CHK124-7917</strain>
    </source>
</reference>
<comment type="caution">
    <text evidence="5">The sequence shown here is derived from an EMBL/GenBank/DDBJ whole genome shotgun (WGS) entry which is preliminary data.</text>
</comment>
<dbReference type="Pfam" id="PF01250">
    <property type="entry name" value="Ribosomal_S6"/>
    <property type="match status" value="1"/>
</dbReference>
<dbReference type="EMBL" id="DYWQ01000096">
    <property type="protein sequence ID" value="HJF45451.1"/>
    <property type="molecule type" value="Genomic_DNA"/>
</dbReference>
<dbReference type="InterPro" id="IPR020814">
    <property type="entry name" value="Ribosomal_S6_plastid/chlpt"/>
</dbReference>
<evidence type="ECO:0000256" key="4">
    <source>
        <dbReference type="HAMAP-Rule" id="MF_00360"/>
    </source>
</evidence>
<comment type="similarity">
    <text evidence="1 4">Belongs to the bacterial ribosomal protein bS6 family.</text>
</comment>
<dbReference type="AlphaFoldDB" id="A0A921GGA2"/>
<keyword evidence="4" id="KW-0687">Ribonucleoprotein</keyword>
<keyword evidence="4" id="KW-0694">RNA-binding</keyword>
<evidence type="ECO:0000256" key="1">
    <source>
        <dbReference type="ARBA" id="ARBA00009512"/>
    </source>
</evidence>